<comment type="similarity">
    <text evidence="1">Belongs to the ATP-dependent AMP-binding enzyme family.</text>
</comment>
<dbReference type="GO" id="GO:0031956">
    <property type="term" value="F:medium-chain fatty acid-CoA ligase activity"/>
    <property type="evidence" value="ECO:0007669"/>
    <property type="project" value="TreeGrafter"/>
</dbReference>
<dbReference type="EMBL" id="JANIID010000027">
    <property type="protein sequence ID" value="MCQ8773166.1"/>
    <property type="molecule type" value="Genomic_DNA"/>
</dbReference>
<feature type="domain" description="AMP-dependent synthetase/ligase" evidence="4">
    <location>
        <begin position="98"/>
        <end position="331"/>
    </location>
</feature>
<reference evidence="5" key="1">
    <citation type="submission" date="2022-06" db="EMBL/GenBank/DDBJ databases">
        <title>WGS of actinobacteria.</title>
        <authorList>
            <person name="Thawai C."/>
        </authorList>
    </citation>
    <scope>NUCLEOTIDE SEQUENCE</scope>
    <source>
        <strain evidence="5">AA8</strain>
    </source>
</reference>
<dbReference type="RefSeq" id="WP_240976953.1">
    <property type="nucleotide sequence ID" value="NZ_JAATER010000576.1"/>
</dbReference>
<evidence type="ECO:0000256" key="3">
    <source>
        <dbReference type="SAM" id="MobiDB-lite"/>
    </source>
</evidence>
<proteinExistence type="inferred from homology"/>
<evidence type="ECO:0000256" key="2">
    <source>
        <dbReference type="ARBA" id="ARBA00022598"/>
    </source>
</evidence>
<dbReference type="PANTHER" id="PTHR43201">
    <property type="entry name" value="ACYL-COA SYNTHETASE"/>
    <property type="match status" value="1"/>
</dbReference>
<dbReference type="SUPFAM" id="SSF56801">
    <property type="entry name" value="Acetyl-CoA synthetase-like"/>
    <property type="match status" value="1"/>
</dbReference>
<dbReference type="Pfam" id="PF00501">
    <property type="entry name" value="AMP-binding"/>
    <property type="match status" value="1"/>
</dbReference>
<sequence>MTRTDSGAPTDSCAPADSCARSESGALAGLPAGARVVIRLPSGRDLANVLLACFDQRLVAVPLHPRTTDRAVAGTAERVSAAALVDVRGPHRTGLPDAHTAPDDLAFIMFTSGSTGPQKGVMLSRRAVLGNAAKTAALHGLTPERPHGTCLPLYHCNALVMSLLGTHLTGTPLTLQGASDPTTSSPTAFNPTAFNPAASDSAAFDPARYFAALDATGARTASIVPALLADLLEAGPHWPDGLEYLITAAAPLTSDLARRFHRRYGPRLRQGYGLTEAVNFSFTMPRLDDADFRDQYLKHTPPVGLPLPETELRLESGEVWIRTPDLMTGYWQDSPATAAAITDDGWLRTGDLAELRDGLLVLRGRAGERINRGGEKHYPLDVERGWREAGLSGRFAAVAVDEPTLGQDIGLVAAEQPVSAVRELYERAPLRSAAIQLGGFLATPTGKPRRTAMSRGLAVRRLAPARYERLLRHAAATAHDLLHAGAEHPGLRALAAWASPGDRSPRADGEAVFGALDFMREHWHDEDDAELLRAKARWHRTLLTEWPLAVHAELTADVAARHGFEGPPVPLGTEARFGDGSLLVLPHGPAADGPVWPLGPLLSFLDGSTGDGGTDRWTWLTRLRDRGFPVAGCSVLRAGRHDLGGVLWARARQPDSGPLDSGPPDSRPPDSGPPDSRPDERAGATG</sequence>
<dbReference type="InterPro" id="IPR042099">
    <property type="entry name" value="ANL_N_sf"/>
</dbReference>
<evidence type="ECO:0000313" key="6">
    <source>
        <dbReference type="Proteomes" id="UP001142374"/>
    </source>
</evidence>
<accession>A0A9X2LK52</accession>
<dbReference type="AlphaFoldDB" id="A0A9X2LK52"/>
<feature type="compositionally biased region" description="Low complexity" evidence="3">
    <location>
        <begin position="654"/>
        <end position="664"/>
    </location>
</feature>
<evidence type="ECO:0000313" key="5">
    <source>
        <dbReference type="EMBL" id="MCQ8773166.1"/>
    </source>
</evidence>
<organism evidence="5 6">
    <name type="scientific">Streptomyces telluris</name>
    <dbReference type="NCBI Taxonomy" id="2720021"/>
    <lineage>
        <taxon>Bacteria</taxon>
        <taxon>Bacillati</taxon>
        <taxon>Actinomycetota</taxon>
        <taxon>Actinomycetes</taxon>
        <taxon>Kitasatosporales</taxon>
        <taxon>Streptomycetaceae</taxon>
        <taxon>Streptomyces</taxon>
    </lineage>
</organism>
<dbReference type="PANTHER" id="PTHR43201:SF5">
    <property type="entry name" value="MEDIUM-CHAIN ACYL-COA LIGASE ACSF2, MITOCHONDRIAL"/>
    <property type="match status" value="1"/>
</dbReference>
<evidence type="ECO:0000256" key="1">
    <source>
        <dbReference type="ARBA" id="ARBA00006432"/>
    </source>
</evidence>
<dbReference type="GO" id="GO:0006631">
    <property type="term" value="P:fatty acid metabolic process"/>
    <property type="evidence" value="ECO:0007669"/>
    <property type="project" value="TreeGrafter"/>
</dbReference>
<protein>
    <submittedName>
        <fullName evidence="5">Acyl--CoA ligase</fullName>
    </submittedName>
</protein>
<evidence type="ECO:0000259" key="4">
    <source>
        <dbReference type="Pfam" id="PF00501"/>
    </source>
</evidence>
<feature type="compositionally biased region" description="Basic and acidic residues" evidence="3">
    <location>
        <begin position="676"/>
        <end position="686"/>
    </location>
</feature>
<keyword evidence="2 5" id="KW-0436">Ligase</keyword>
<comment type="caution">
    <text evidence="5">The sequence shown here is derived from an EMBL/GenBank/DDBJ whole genome shotgun (WGS) entry which is preliminary data.</text>
</comment>
<dbReference type="Proteomes" id="UP001142374">
    <property type="component" value="Unassembled WGS sequence"/>
</dbReference>
<dbReference type="InterPro" id="IPR000873">
    <property type="entry name" value="AMP-dep_synth/lig_dom"/>
</dbReference>
<name>A0A9X2LK52_9ACTN</name>
<keyword evidence="6" id="KW-1185">Reference proteome</keyword>
<feature type="region of interest" description="Disordered" evidence="3">
    <location>
        <begin position="650"/>
        <end position="686"/>
    </location>
</feature>
<gene>
    <name evidence="5" type="ORF">NQU55_25880</name>
</gene>
<dbReference type="CDD" id="cd04433">
    <property type="entry name" value="AFD_class_I"/>
    <property type="match status" value="1"/>
</dbReference>
<dbReference type="Gene3D" id="3.40.50.12780">
    <property type="entry name" value="N-terminal domain of ligase-like"/>
    <property type="match status" value="1"/>
</dbReference>